<keyword evidence="7" id="KW-0443">Lipid metabolism</keyword>
<dbReference type="PANTHER" id="PTHR43981">
    <property type="entry name" value="ENOYL-[ACYL-CARRIER-PROTEIN] REDUCTASE, MITOCHONDRIAL"/>
    <property type="match status" value="1"/>
</dbReference>
<dbReference type="OrthoDB" id="9788224at2"/>
<keyword evidence="5" id="KW-0809">Transit peptide</keyword>
<dbReference type="EMBL" id="FNBW01000009">
    <property type="protein sequence ID" value="SDG05021.1"/>
    <property type="molecule type" value="Genomic_DNA"/>
</dbReference>
<dbReference type="EC" id="1.3.1.104" evidence="9"/>
<accession>A0A8G2BJH3</accession>
<name>A0A8G2BJH3_9PROT</name>
<evidence type="ECO:0000256" key="3">
    <source>
        <dbReference type="ARBA" id="ARBA00022832"/>
    </source>
</evidence>
<dbReference type="PANTHER" id="PTHR43981:SF2">
    <property type="entry name" value="ENOYL-[ACYL-CARRIER-PROTEIN] REDUCTASE, MITOCHONDRIAL"/>
    <property type="match status" value="1"/>
</dbReference>
<dbReference type="SUPFAM" id="SSF50129">
    <property type="entry name" value="GroES-like"/>
    <property type="match status" value="1"/>
</dbReference>
<keyword evidence="2" id="KW-0444">Lipid biosynthesis</keyword>
<dbReference type="GO" id="GO:0141148">
    <property type="term" value="F:enoyl-[acyl-carrier-protein] reductase (NADPH) activity"/>
    <property type="evidence" value="ECO:0007669"/>
    <property type="project" value="UniProtKB-EC"/>
</dbReference>
<keyword evidence="6" id="KW-0560">Oxidoreductase</keyword>
<keyword evidence="13" id="KW-1185">Reference proteome</keyword>
<dbReference type="AlphaFoldDB" id="A0A8G2BJH3"/>
<evidence type="ECO:0000256" key="9">
    <source>
        <dbReference type="ARBA" id="ARBA00038963"/>
    </source>
</evidence>
<evidence type="ECO:0000256" key="4">
    <source>
        <dbReference type="ARBA" id="ARBA00022857"/>
    </source>
</evidence>
<dbReference type="Proteomes" id="UP000198615">
    <property type="component" value="Unassembled WGS sequence"/>
</dbReference>
<dbReference type="InterPro" id="IPR020843">
    <property type="entry name" value="ER"/>
</dbReference>
<dbReference type="RefSeq" id="WP_093151733.1">
    <property type="nucleotide sequence ID" value="NZ_FNBW01000009.1"/>
</dbReference>
<evidence type="ECO:0000313" key="13">
    <source>
        <dbReference type="Proteomes" id="UP000198615"/>
    </source>
</evidence>
<evidence type="ECO:0000256" key="8">
    <source>
        <dbReference type="ARBA" id="ARBA00023160"/>
    </source>
</evidence>
<keyword evidence="3" id="KW-0276">Fatty acid metabolism</keyword>
<reference evidence="12 13" key="1">
    <citation type="submission" date="2016-10" db="EMBL/GenBank/DDBJ databases">
        <authorList>
            <person name="Varghese N."/>
            <person name="Submissions S."/>
        </authorList>
    </citation>
    <scope>NUCLEOTIDE SEQUENCE [LARGE SCALE GENOMIC DNA]</scope>
    <source>
        <strain evidence="12 13">DSM 18839</strain>
    </source>
</reference>
<evidence type="ECO:0000256" key="6">
    <source>
        <dbReference type="ARBA" id="ARBA00023002"/>
    </source>
</evidence>
<evidence type="ECO:0000256" key="7">
    <source>
        <dbReference type="ARBA" id="ARBA00023098"/>
    </source>
</evidence>
<comment type="caution">
    <text evidence="12">The sequence shown here is derived from an EMBL/GenBank/DDBJ whole genome shotgun (WGS) entry which is preliminary data.</text>
</comment>
<feature type="domain" description="Enoyl reductase (ER)" evidence="11">
    <location>
        <begin position="10"/>
        <end position="323"/>
    </location>
</feature>
<dbReference type="InterPro" id="IPR051034">
    <property type="entry name" value="Mito_Enoyl-ACP_Reductase"/>
</dbReference>
<dbReference type="InterPro" id="IPR013154">
    <property type="entry name" value="ADH-like_N"/>
</dbReference>
<evidence type="ECO:0000313" key="12">
    <source>
        <dbReference type="EMBL" id="SDG05021.1"/>
    </source>
</evidence>
<dbReference type="Gene3D" id="3.40.50.720">
    <property type="entry name" value="NAD(P)-binding Rossmann-like Domain"/>
    <property type="match status" value="1"/>
</dbReference>
<dbReference type="SMART" id="SM00829">
    <property type="entry name" value="PKS_ER"/>
    <property type="match status" value="1"/>
</dbReference>
<dbReference type="InterPro" id="IPR013149">
    <property type="entry name" value="ADH-like_C"/>
</dbReference>
<keyword evidence="8" id="KW-0275">Fatty acid biosynthesis</keyword>
<dbReference type="CDD" id="cd05282">
    <property type="entry name" value="ETR_like"/>
    <property type="match status" value="1"/>
</dbReference>
<evidence type="ECO:0000256" key="2">
    <source>
        <dbReference type="ARBA" id="ARBA00022516"/>
    </source>
</evidence>
<organism evidence="12 13">
    <name type="scientific">Thalassobaculum litoreum DSM 18839</name>
    <dbReference type="NCBI Taxonomy" id="1123362"/>
    <lineage>
        <taxon>Bacteria</taxon>
        <taxon>Pseudomonadati</taxon>
        <taxon>Pseudomonadota</taxon>
        <taxon>Alphaproteobacteria</taxon>
        <taxon>Rhodospirillales</taxon>
        <taxon>Thalassobaculaceae</taxon>
        <taxon>Thalassobaculum</taxon>
    </lineage>
</organism>
<comment type="catalytic activity">
    <reaction evidence="10">
        <text>a 2,3-saturated acyl-[ACP] + NADP(+) = a (2E)-enoyl-[ACP] + NADPH + H(+)</text>
        <dbReference type="Rhea" id="RHEA:22564"/>
        <dbReference type="Rhea" id="RHEA-COMP:9925"/>
        <dbReference type="Rhea" id="RHEA-COMP:9926"/>
        <dbReference type="ChEBI" id="CHEBI:15378"/>
        <dbReference type="ChEBI" id="CHEBI:57783"/>
        <dbReference type="ChEBI" id="CHEBI:58349"/>
        <dbReference type="ChEBI" id="CHEBI:78784"/>
        <dbReference type="ChEBI" id="CHEBI:78785"/>
        <dbReference type="EC" id="1.3.1.104"/>
    </reaction>
</comment>
<dbReference type="InterPro" id="IPR011032">
    <property type="entry name" value="GroES-like_sf"/>
</dbReference>
<dbReference type="SUPFAM" id="SSF51735">
    <property type="entry name" value="NAD(P)-binding Rossmann-fold domains"/>
    <property type="match status" value="1"/>
</dbReference>
<comment type="similarity">
    <text evidence="1">Belongs to the zinc-containing alcohol dehydrogenase family. Quinone oxidoreductase subfamily.</text>
</comment>
<evidence type="ECO:0000259" key="11">
    <source>
        <dbReference type="SMART" id="SM00829"/>
    </source>
</evidence>
<dbReference type="InterPro" id="IPR036291">
    <property type="entry name" value="NAD(P)-bd_dom_sf"/>
</dbReference>
<dbReference type="Gene3D" id="3.90.180.10">
    <property type="entry name" value="Medium-chain alcohol dehydrogenases, catalytic domain"/>
    <property type="match status" value="1"/>
</dbReference>
<dbReference type="Pfam" id="PF08240">
    <property type="entry name" value="ADH_N"/>
    <property type="match status" value="1"/>
</dbReference>
<dbReference type="GO" id="GO:0006633">
    <property type="term" value="P:fatty acid biosynthetic process"/>
    <property type="evidence" value="ECO:0007669"/>
    <property type="project" value="UniProtKB-KW"/>
</dbReference>
<evidence type="ECO:0000256" key="10">
    <source>
        <dbReference type="ARBA" id="ARBA00048843"/>
    </source>
</evidence>
<dbReference type="Pfam" id="PF00107">
    <property type="entry name" value="ADH_zinc_N"/>
    <property type="match status" value="1"/>
</dbReference>
<evidence type="ECO:0000256" key="5">
    <source>
        <dbReference type="ARBA" id="ARBA00022946"/>
    </source>
</evidence>
<gene>
    <name evidence="12" type="ORF">SAMN05660686_03212</name>
</gene>
<proteinExistence type="inferred from homology"/>
<protein>
    <recommendedName>
        <fullName evidence="9">enoyl-[acyl-carrier-protein] reductase</fullName>
        <ecNumber evidence="9">1.3.1.104</ecNumber>
    </recommendedName>
</protein>
<keyword evidence="4" id="KW-0521">NADP</keyword>
<sequence>MLAAELTAIGPAHEVVKAVEVAAPGAPAADEIVVSLAACSINPADLLLIEGKYASLPEVPSRLGIEGVGTVEAVGTEIDHLSPGDVVLSLGRTNWAHKVVLKGTQAVKLPADIDVEQAAMLKVNGATAYRMLKDYVDLAPGDWVIQDAANSGVGINLIRLAAAAGIRTVNVVRRPELIEPLMDQGADVVVVDGPDLVRHVHDATGGAEIRLGIDAVAGSMVHRMADCLAPGGVIVNYGLLSGRPCEISADHLVFKGLSLTGFWLAKVASGLAYDEVAEMYQALAERIQDGTLVVPVEARYPLEEIEAAMRHAGTYGRGGKVLLRPNG</sequence>
<evidence type="ECO:0000256" key="1">
    <source>
        <dbReference type="ARBA" id="ARBA00010371"/>
    </source>
</evidence>